<dbReference type="PANTHER" id="PTHR13799">
    <property type="entry name" value="NGG1 INTERACTING FACTOR 3"/>
    <property type="match status" value="1"/>
</dbReference>
<evidence type="ECO:0000256" key="4">
    <source>
        <dbReference type="ARBA" id="ARBA00022723"/>
    </source>
</evidence>
<dbReference type="GO" id="GO:0005737">
    <property type="term" value="C:cytoplasm"/>
    <property type="evidence" value="ECO:0007669"/>
    <property type="project" value="TreeGrafter"/>
</dbReference>
<protein>
    <recommendedName>
        <fullName evidence="3 5">GTP cyclohydrolase 1 type 2 homolog</fullName>
    </recommendedName>
</protein>
<dbReference type="FunFam" id="3.40.1390.30:FF:000001">
    <property type="entry name" value="GTP cyclohydrolase 1 type 2"/>
    <property type="match status" value="1"/>
</dbReference>
<accession>A0A6P2D859</accession>
<dbReference type="NCBIfam" id="TIGR00486">
    <property type="entry name" value="YbgI_SA1388"/>
    <property type="match status" value="1"/>
</dbReference>
<dbReference type="InterPro" id="IPR015867">
    <property type="entry name" value="N-reg_PII/ATP_PRibTrfase_C"/>
</dbReference>
<dbReference type="Pfam" id="PF01784">
    <property type="entry name" value="DUF34_NIF3"/>
    <property type="match status" value="1"/>
</dbReference>
<reference evidence="7 8" key="1">
    <citation type="submission" date="2019-05" db="EMBL/GenBank/DDBJ databases">
        <authorList>
            <consortium name="Science for Life Laboratories"/>
        </authorList>
    </citation>
    <scope>NUCLEOTIDE SEQUENCE [LARGE SCALE GENOMIC DNA]</scope>
    <source>
        <strain evidence="7">Soil9</strain>
    </source>
</reference>
<evidence type="ECO:0000256" key="5">
    <source>
        <dbReference type="PIRNR" id="PIRNR037489"/>
    </source>
</evidence>
<comment type="similarity">
    <text evidence="1 5">Belongs to the GTP cyclohydrolase I type 2/NIF3 family.</text>
</comment>
<organism evidence="7 8">
    <name type="scientific">Gemmata massiliana</name>
    <dbReference type="NCBI Taxonomy" id="1210884"/>
    <lineage>
        <taxon>Bacteria</taxon>
        <taxon>Pseudomonadati</taxon>
        <taxon>Planctomycetota</taxon>
        <taxon>Planctomycetia</taxon>
        <taxon>Gemmatales</taxon>
        <taxon>Gemmataceae</taxon>
        <taxon>Gemmata</taxon>
    </lineage>
</organism>
<proteinExistence type="inferred from homology"/>
<dbReference type="AlphaFoldDB" id="A0A6P2D859"/>
<dbReference type="SUPFAM" id="SSF102705">
    <property type="entry name" value="NIF3 (NGG1p interacting factor 3)-like"/>
    <property type="match status" value="1"/>
</dbReference>
<keyword evidence="4 5" id="KW-0479">Metal-binding</keyword>
<dbReference type="RefSeq" id="WP_162671190.1">
    <property type="nucleotide sequence ID" value="NZ_LR593886.1"/>
</dbReference>
<feature type="binding site" evidence="6">
    <location>
        <position position="65"/>
    </location>
    <ligand>
        <name>a divalent metal cation</name>
        <dbReference type="ChEBI" id="CHEBI:60240"/>
        <label>1</label>
    </ligand>
</feature>
<feature type="binding site" evidence="6">
    <location>
        <position position="66"/>
    </location>
    <ligand>
        <name>a divalent metal cation</name>
        <dbReference type="ChEBI" id="CHEBI:60240"/>
        <label>1</label>
    </ligand>
</feature>
<evidence type="ECO:0000256" key="2">
    <source>
        <dbReference type="ARBA" id="ARBA00011643"/>
    </source>
</evidence>
<keyword evidence="8" id="KW-1185">Reference proteome</keyword>
<evidence type="ECO:0000256" key="3">
    <source>
        <dbReference type="ARBA" id="ARBA00022112"/>
    </source>
</evidence>
<dbReference type="PANTHER" id="PTHR13799:SF14">
    <property type="entry name" value="GTP CYCLOHYDROLASE 1 TYPE 2 HOMOLOG"/>
    <property type="match status" value="1"/>
</dbReference>
<sequence>MPTVAECAAHLDRFAPCGTAADWDNVGLLLGDPSSAVQRVMTCLTLTPDVAEEAVRERANLIVSHHPVLFRGAKKLTTATPDGQVVVPLLRAGIAVYSPHTAFDNCAGGINDGLCQKLGVVNATPLRPREARRQCKLVVFVPEADLSKVSDALFAAGAGVIGQYNECSFRLAGTGTFFGTDSTNPTVGQKGRREDVSEWRLEVVVPESLVSGAIAAMRRAHSYEEPAFDVYPLKPGTSGGEGRIGELEQPTTLGELAKRTKTLLKASALQVVGDVNRTVRTVALACGAAGEFLSDAIKRKADVFLTGEVRFHDALTARGANVALILPGHYATERPAVEDLATKLASDWAGVTAWASQAERDPLQSV</sequence>
<evidence type="ECO:0000256" key="6">
    <source>
        <dbReference type="PIRSR" id="PIRSR602678-1"/>
    </source>
</evidence>
<name>A0A6P2D859_9BACT</name>
<gene>
    <name evidence="7" type="ORF">SOIL9_07330</name>
</gene>
<dbReference type="Gene3D" id="3.30.70.120">
    <property type="match status" value="1"/>
</dbReference>
<dbReference type="EMBL" id="LR593886">
    <property type="protein sequence ID" value="VTR97408.1"/>
    <property type="molecule type" value="Genomic_DNA"/>
</dbReference>
<dbReference type="PIRSF" id="PIRSF037489">
    <property type="entry name" value="UCP037489_NIF3_YqfO"/>
    <property type="match status" value="1"/>
</dbReference>
<keyword evidence="7" id="KW-0378">Hydrolase</keyword>
<feature type="binding site" evidence="6">
    <location>
        <position position="104"/>
    </location>
    <ligand>
        <name>a divalent metal cation</name>
        <dbReference type="ChEBI" id="CHEBI:60240"/>
        <label>1</label>
    </ligand>
</feature>
<dbReference type="InterPro" id="IPR002678">
    <property type="entry name" value="DUF34/NIF3"/>
</dbReference>
<dbReference type="GO" id="GO:0016787">
    <property type="term" value="F:hydrolase activity"/>
    <property type="evidence" value="ECO:0007669"/>
    <property type="project" value="UniProtKB-KW"/>
</dbReference>
<dbReference type="InterPro" id="IPR017221">
    <property type="entry name" value="DUF34/NIF3_bac"/>
</dbReference>
<dbReference type="GO" id="GO:0046872">
    <property type="term" value="F:metal ion binding"/>
    <property type="evidence" value="ECO:0007669"/>
    <property type="project" value="UniProtKB-UniRule"/>
</dbReference>
<dbReference type="InterPro" id="IPR036069">
    <property type="entry name" value="DUF34/NIF3_sf"/>
</dbReference>
<evidence type="ECO:0000313" key="7">
    <source>
        <dbReference type="EMBL" id="VTR97408.1"/>
    </source>
</evidence>
<dbReference type="KEGG" id="gms:SOIL9_07330"/>
<feature type="binding site" evidence="6">
    <location>
        <position position="329"/>
    </location>
    <ligand>
        <name>a divalent metal cation</name>
        <dbReference type="ChEBI" id="CHEBI:60240"/>
        <label>1</label>
    </ligand>
</feature>
<dbReference type="Proteomes" id="UP000464178">
    <property type="component" value="Chromosome"/>
</dbReference>
<feature type="binding site" evidence="6">
    <location>
        <position position="333"/>
    </location>
    <ligand>
        <name>a divalent metal cation</name>
        <dbReference type="ChEBI" id="CHEBI:60240"/>
        <label>1</label>
    </ligand>
</feature>
<evidence type="ECO:0000256" key="1">
    <source>
        <dbReference type="ARBA" id="ARBA00006964"/>
    </source>
</evidence>
<dbReference type="Gene3D" id="3.40.1390.30">
    <property type="entry name" value="NIF3 (NGG1p interacting factor 3)-like"/>
    <property type="match status" value="2"/>
</dbReference>
<comment type="subunit">
    <text evidence="2">Homohexamer.</text>
</comment>
<evidence type="ECO:0000313" key="8">
    <source>
        <dbReference type="Proteomes" id="UP000464178"/>
    </source>
</evidence>